<evidence type="ECO:0000313" key="1">
    <source>
        <dbReference type="EMBL" id="KKK87363.1"/>
    </source>
</evidence>
<feature type="non-terminal residue" evidence="1">
    <location>
        <position position="1"/>
    </location>
</feature>
<organism evidence="1">
    <name type="scientific">marine sediment metagenome</name>
    <dbReference type="NCBI Taxonomy" id="412755"/>
    <lineage>
        <taxon>unclassified sequences</taxon>
        <taxon>metagenomes</taxon>
        <taxon>ecological metagenomes</taxon>
    </lineage>
</organism>
<dbReference type="AlphaFoldDB" id="A0A0F8Z164"/>
<name>A0A0F8Z164_9ZZZZ</name>
<comment type="caution">
    <text evidence="1">The sequence shown here is derived from an EMBL/GenBank/DDBJ whole genome shotgun (WGS) entry which is preliminary data.</text>
</comment>
<gene>
    <name evidence="1" type="ORF">LCGC14_2754010</name>
</gene>
<sequence length="40" mass="4671">FKVWSIVNRTRSDFEVAELTIRAVRSGERFISDLVYPKKG</sequence>
<proteinExistence type="predicted"/>
<accession>A0A0F8Z164</accession>
<dbReference type="EMBL" id="LAZR01050435">
    <property type="protein sequence ID" value="KKK87363.1"/>
    <property type="molecule type" value="Genomic_DNA"/>
</dbReference>
<protein>
    <submittedName>
        <fullName evidence="1">Uncharacterized protein</fullName>
    </submittedName>
</protein>
<reference evidence="1" key="1">
    <citation type="journal article" date="2015" name="Nature">
        <title>Complex archaea that bridge the gap between prokaryotes and eukaryotes.</title>
        <authorList>
            <person name="Spang A."/>
            <person name="Saw J.H."/>
            <person name="Jorgensen S.L."/>
            <person name="Zaremba-Niedzwiedzka K."/>
            <person name="Martijn J."/>
            <person name="Lind A.E."/>
            <person name="van Eijk R."/>
            <person name="Schleper C."/>
            <person name="Guy L."/>
            <person name="Ettema T.J."/>
        </authorList>
    </citation>
    <scope>NUCLEOTIDE SEQUENCE</scope>
</reference>